<evidence type="ECO:0000256" key="7">
    <source>
        <dbReference type="ARBA" id="ARBA00023136"/>
    </source>
</evidence>
<evidence type="ECO:0000256" key="5">
    <source>
        <dbReference type="ARBA" id="ARBA00022692"/>
    </source>
</evidence>
<evidence type="ECO:0000256" key="11">
    <source>
        <dbReference type="SAM" id="Phobius"/>
    </source>
</evidence>
<dbReference type="UniPathway" id="UPA00222"/>
<dbReference type="GO" id="GO:0005789">
    <property type="term" value="C:endoplasmic reticulum membrane"/>
    <property type="evidence" value="ECO:0007669"/>
    <property type="project" value="UniProtKB-SubCell"/>
</dbReference>
<dbReference type="AlphaFoldDB" id="A0A267EB82"/>
<keyword evidence="7 9" id="KW-0472">Membrane</keyword>
<feature type="compositionally biased region" description="Basic and acidic residues" evidence="10">
    <location>
        <begin position="367"/>
        <end position="376"/>
    </location>
</feature>
<comment type="catalytic activity">
    <reaction evidence="8">
        <text>sphinganine + octadecanoyl-CoA = N-(octadecanoyl)-sphinganine + CoA + H(+)</text>
        <dbReference type="Rhea" id="RHEA:36547"/>
        <dbReference type="ChEBI" id="CHEBI:15378"/>
        <dbReference type="ChEBI" id="CHEBI:57287"/>
        <dbReference type="ChEBI" id="CHEBI:57394"/>
        <dbReference type="ChEBI" id="CHEBI:57817"/>
        <dbReference type="ChEBI" id="CHEBI:67033"/>
    </reaction>
    <physiologicalReaction direction="left-to-right" evidence="8">
        <dbReference type="Rhea" id="RHEA:36548"/>
    </physiologicalReaction>
</comment>
<dbReference type="STRING" id="282301.A0A267EB82"/>
<feature type="non-terminal residue" evidence="13">
    <location>
        <position position="1"/>
    </location>
</feature>
<dbReference type="GO" id="GO:0050291">
    <property type="term" value="F:sphingosine N-acyltransferase activity"/>
    <property type="evidence" value="ECO:0007669"/>
    <property type="project" value="InterPro"/>
</dbReference>
<evidence type="ECO:0000313" key="14">
    <source>
        <dbReference type="Proteomes" id="UP000215902"/>
    </source>
</evidence>
<comment type="subcellular location">
    <subcellularLocation>
        <location evidence="1">Endomembrane system</location>
        <topology evidence="1">Multi-pass membrane protein</topology>
    </subcellularLocation>
    <subcellularLocation>
        <location evidence="2">Endoplasmic reticulum membrane</location>
    </subcellularLocation>
</comment>
<keyword evidence="5 9" id="KW-0812">Transmembrane</keyword>
<evidence type="ECO:0000256" key="3">
    <source>
        <dbReference type="ARBA" id="ARBA00004760"/>
    </source>
</evidence>
<gene>
    <name evidence="13" type="ORF">BOX15_Mlig023378g1</name>
</gene>
<dbReference type="OrthoDB" id="537032at2759"/>
<feature type="region of interest" description="Disordered" evidence="10">
    <location>
        <begin position="350"/>
        <end position="376"/>
    </location>
</feature>
<evidence type="ECO:0000256" key="2">
    <source>
        <dbReference type="ARBA" id="ARBA00004586"/>
    </source>
</evidence>
<dbReference type="PANTHER" id="PTHR12560">
    <property type="entry name" value="LONGEVITY ASSURANCE FACTOR 1 LAG1"/>
    <property type="match status" value="1"/>
</dbReference>
<dbReference type="InterPro" id="IPR009057">
    <property type="entry name" value="Homeodomain-like_sf"/>
</dbReference>
<feature type="transmembrane region" description="Helical" evidence="11">
    <location>
        <begin position="145"/>
        <end position="166"/>
    </location>
</feature>
<dbReference type="InterPro" id="IPR016439">
    <property type="entry name" value="Lag1/Lac1-like"/>
</dbReference>
<evidence type="ECO:0000256" key="8">
    <source>
        <dbReference type="ARBA" id="ARBA00049036"/>
    </source>
</evidence>
<proteinExistence type="predicted"/>
<accession>A0A267EB82</accession>
<keyword evidence="6 11" id="KW-1133">Transmembrane helix</keyword>
<dbReference type="SUPFAM" id="SSF46689">
    <property type="entry name" value="Homeodomain-like"/>
    <property type="match status" value="1"/>
</dbReference>
<dbReference type="SMART" id="SM00724">
    <property type="entry name" value="TLC"/>
    <property type="match status" value="1"/>
</dbReference>
<organism evidence="13 14">
    <name type="scientific">Macrostomum lignano</name>
    <dbReference type="NCBI Taxonomy" id="282301"/>
    <lineage>
        <taxon>Eukaryota</taxon>
        <taxon>Metazoa</taxon>
        <taxon>Spiralia</taxon>
        <taxon>Lophotrochozoa</taxon>
        <taxon>Platyhelminthes</taxon>
        <taxon>Rhabditophora</taxon>
        <taxon>Macrostomorpha</taxon>
        <taxon>Macrostomida</taxon>
        <taxon>Macrostomidae</taxon>
        <taxon>Macrostomum</taxon>
    </lineage>
</organism>
<reference evidence="13 14" key="1">
    <citation type="submission" date="2017-06" db="EMBL/GenBank/DDBJ databases">
        <title>A platform for efficient transgenesis in Macrostomum lignano, a flatworm model organism for stem cell research.</title>
        <authorList>
            <person name="Berezikov E."/>
        </authorList>
    </citation>
    <scope>NUCLEOTIDE SEQUENCE [LARGE SCALE GENOMIC DNA]</scope>
    <source>
        <strain evidence="13">DV1</strain>
        <tissue evidence="13">Whole organism</tissue>
    </source>
</reference>
<comment type="pathway">
    <text evidence="4">Sphingolipid metabolism.</text>
</comment>
<dbReference type="Proteomes" id="UP000215902">
    <property type="component" value="Unassembled WGS sequence"/>
</dbReference>
<evidence type="ECO:0000313" key="13">
    <source>
        <dbReference type="EMBL" id="PAA58830.1"/>
    </source>
</evidence>
<dbReference type="InterPro" id="IPR006634">
    <property type="entry name" value="TLC-dom"/>
</dbReference>
<feature type="transmembrane region" description="Helical" evidence="11">
    <location>
        <begin position="273"/>
        <end position="293"/>
    </location>
</feature>
<name>A0A267EB82_9PLAT</name>
<evidence type="ECO:0000259" key="12">
    <source>
        <dbReference type="PROSITE" id="PS50922"/>
    </source>
</evidence>
<dbReference type="PIRSF" id="PIRSF005225">
    <property type="entry name" value="LAG1_LAC1"/>
    <property type="match status" value="1"/>
</dbReference>
<protein>
    <recommendedName>
        <fullName evidence="12">TLC domain-containing protein</fullName>
    </recommendedName>
</protein>
<evidence type="ECO:0000256" key="1">
    <source>
        <dbReference type="ARBA" id="ARBA00004127"/>
    </source>
</evidence>
<dbReference type="EMBL" id="NIVC01002326">
    <property type="protein sequence ID" value="PAA58830.1"/>
    <property type="molecule type" value="Genomic_DNA"/>
</dbReference>
<evidence type="ECO:0000256" key="9">
    <source>
        <dbReference type="PROSITE-ProRule" id="PRU00205"/>
    </source>
</evidence>
<dbReference type="PROSITE" id="PS50922">
    <property type="entry name" value="TLC"/>
    <property type="match status" value="1"/>
</dbReference>
<dbReference type="PANTHER" id="PTHR12560:SF0">
    <property type="entry name" value="LD18904P"/>
    <property type="match status" value="1"/>
</dbReference>
<dbReference type="Pfam" id="PF03798">
    <property type="entry name" value="TRAM_LAG1_CLN8"/>
    <property type="match status" value="1"/>
</dbReference>
<dbReference type="Gene3D" id="1.10.10.60">
    <property type="entry name" value="Homeodomain-like"/>
    <property type="match status" value="1"/>
</dbReference>
<keyword evidence="14" id="KW-1185">Reference proteome</keyword>
<feature type="transmembrane region" description="Helical" evidence="11">
    <location>
        <begin position="305"/>
        <end position="331"/>
    </location>
</feature>
<dbReference type="FunFam" id="1.10.10.60:FF:000020">
    <property type="entry name" value="Ceramide synthase 5"/>
    <property type="match status" value="1"/>
</dbReference>
<comment type="pathway">
    <text evidence="3">Lipid metabolism; sphingolipid metabolism.</text>
</comment>
<evidence type="ECO:0000256" key="4">
    <source>
        <dbReference type="ARBA" id="ARBA00004991"/>
    </source>
</evidence>
<feature type="transmembrane region" description="Helical" evidence="11">
    <location>
        <begin position="186"/>
        <end position="207"/>
    </location>
</feature>
<evidence type="ECO:0000256" key="10">
    <source>
        <dbReference type="SAM" id="MobiDB-lite"/>
    </source>
</evidence>
<evidence type="ECO:0000256" key="6">
    <source>
        <dbReference type="ARBA" id="ARBA00022989"/>
    </source>
</evidence>
<feature type="domain" description="TLC" evidence="12">
    <location>
        <begin position="140"/>
        <end position="341"/>
    </location>
</feature>
<sequence>AMLADLLWSERFWFPDNVTWNDLFADTDFESPSNGPRFAPRPRHLCAAVAFGAVIHLARRFIEHSALEPLGRRLGVAGRSASATPAPPANATLEALYRSAKRRPDSSAMLAAASQLDWPVRRVERWFRQRRNSEKSSTLRKFVESAWFIVYYCVALTCGAAVLLQQPYFWNTRLCWLGWPYLHVTWPVRCYYIGQLGFYLASLYSIFHDVKRKDFSEMLVHHLVTVWLVAFSWCVNFVRIGALVLLLHDMVDPPLHLAKCLGYANKRPACDCVFFVFYIGWFVTRLLLFPIWLIRSASMESWAELGPFGAYWAFNGCLCVLLVLHVVWFYFISRIAWQAVTHGQLQRDTRSESEMSADEACGAQGDHSGKNEKKDR</sequence>
<comment type="caution">
    <text evidence="13">The sequence shown here is derived from an EMBL/GenBank/DDBJ whole genome shotgun (WGS) entry which is preliminary data.</text>
</comment>
<dbReference type="GO" id="GO:0046513">
    <property type="term" value="P:ceramide biosynthetic process"/>
    <property type="evidence" value="ECO:0007669"/>
    <property type="project" value="InterPro"/>
</dbReference>